<reference evidence="1 2" key="2">
    <citation type="journal article" date="2019" name="G3 (Bethesda)">
        <title>Hybrid Assembly of the Genome of the Entomopathogenic Nematode Steinernema carpocapsae Identifies the X-Chromosome.</title>
        <authorList>
            <person name="Serra L."/>
            <person name="Macchietto M."/>
            <person name="Macias-Munoz A."/>
            <person name="McGill C.J."/>
            <person name="Rodriguez I.M."/>
            <person name="Rodriguez B."/>
            <person name="Murad R."/>
            <person name="Mortazavi A."/>
        </authorList>
    </citation>
    <scope>NUCLEOTIDE SEQUENCE [LARGE SCALE GENOMIC DNA]</scope>
    <source>
        <strain evidence="1 2">ALL</strain>
    </source>
</reference>
<protein>
    <submittedName>
        <fullName evidence="1">Uncharacterized protein</fullName>
    </submittedName>
</protein>
<comment type="caution">
    <text evidence="1">The sequence shown here is derived from an EMBL/GenBank/DDBJ whole genome shotgun (WGS) entry which is preliminary data.</text>
</comment>
<name>A0A4V6I8K1_STECR</name>
<accession>A0A4V6I8K1</accession>
<dbReference type="Proteomes" id="UP000298663">
    <property type="component" value="Chromosome X"/>
</dbReference>
<evidence type="ECO:0000313" key="1">
    <source>
        <dbReference type="EMBL" id="TMS38393.1"/>
    </source>
</evidence>
<reference evidence="1 2" key="1">
    <citation type="journal article" date="2015" name="Genome Biol.">
        <title>Comparative genomics of Steinernema reveals deeply conserved gene regulatory networks.</title>
        <authorList>
            <person name="Dillman A.R."/>
            <person name="Macchietto M."/>
            <person name="Porter C.F."/>
            <person name="Rogers A."/>
            <person name="Williams B."/>
            <person name="Antoshechkin I."/>
            <person name="Lee M.M."/>
            <person name="Goodwin Z."/>
            <person name="Lu X."/>
            <person name="Lewis E.E."/>
            <person name="Goodrich-Blair H."/>
            <person name="Stock S.P."/>
            <person name="Adams B.J."/>
            <person name="Sternberg P.W."/>
            <person name="Mortazavi A."/>
        </authorList>
    </citation>
    <scope>NUCLEOTIDE SEQUENCE [LARGE SCALE GENOMIC DNA]</scope>
    <source>
        <strain evidence="1 2">ALL</strain>
    </source>
</reference>
<dbReference type="EMBL" id="CM016762">
    <property type="protein sequence ID" value="TMS38393.1"/>
    <property type="molecule type" value="Genomic_DNA"/>
</dbReference>
<gene>
    <name evidence="1" type="ORF">L596_005130</name>
</gene>
<evidence type="ECO:0000313" key="2">
    <source>
        <dbReference type="Proteomes" id="UP000298663"/>
    </source>
</evidence>
<keyword evidence="2" id="KW-1185">Reference proteome</keyword>
<proteinExistence type="predicted"/>
<organism evidence="1 2">
    <name type="scientific">Steinernema carpocapsae</name>
    <name type="common">Entomopathogenic nematode</name>
    <dbReference type="NCBI Taxonomy" id="34508"/>
    <lineage>
        <taxon>Eukaryota</taxon>
        <taxon>Metazoa</taxon>
        <taxon>Ecdysozoa</taxon>
        <taxon>Nematoda</taxon>
        <taxon>Chromadorea</taxon>
        <taxon>Rhabditida</taxon>
        <taxon>Tylenchina</taxon>
        <taxon>Panagrolaimomorpha</taxon>
        <taxon>Strongyloidoidea</taxon>
        <taxon>Steinernematidae</taxon>
        <taxon>Steinernema</taxon>
    </lineage>
</organism>
<sequence>MCKTIFNPVQLPSRCVRKPSIYNQIHRAKPACISSREATAFHQGRPLFINFHTSLERVGAFAKRREDHGSCKTMT</sequence>
<dbReference type="EMBL" id="AZBU02000001">
    <property type="protein sequence ID" value="TMS38393.1"/>
    <property type="molecule type" value="Genomic_DNA"/>
</dbReference>
<dbReference type="AlphaFoldDB" id="A0A4V6I8K1"/>